<accession>A0AA87Z7N1</accession>
<dbReference type="Proteomes" id="UP001187192">
    <property type="component" value="Unassembled WGS sequence"/>
</dbReference>
<organism evidence="5 6">
    <name type="scientific">Ficus carica</name>
    <name type="common">Common fig</name>
    <dbReference type="NCBI Taxonomy" id="3494"/>
    <lineage>
        <taxon>Eukaryota</taxon>
        <taxon>Viridiplantae</taxon>
        <taxon>Streptophyta</taxon>
        <taxon>Embryophyta</taxon>
        <taxon>Tracheophyta</taxon>
        <taxon>Spermatophyta</taxon>
        <taxon>Magnoliopsida</taxon>
        <taxon>eudicotyledons</taxon>
        <taxon>Gunneridae</taxon>
        <taxon>Pentapetalae</taxon>
        <taxon>rosids</taxon>
        <taxon>fabids</taxon>
        <taxon>Rosales</taxon>
        <taxon>Moraceae</taxon>
        <taxon>Ficeae</taxon>
        <taxon>Ficus</taxon>
    </lineage>
</organism>
<keyword evidence="3" id="KW-0732">Signal</keyword>
<feature type="signal peptide" evidence="3">
    <location>
        <begin position="1"/>
        <end position="19"/>
    </location>
</feature>
<dbReference type="PANTHER" id="PTHR33021">
    <property type="entry name" value="BLUE COPPER PROTEIN"/>
    <property type="match status" value="1"/>
</dbReference>
<sequence>MFFTLAAILGYFMIGQVGAFTHIVGGSHGWRVPENKTYFQDWAKPRAFGVGDRLVFPSRPCGNNVIMVSKEDFEACTQNKVFNMYYDGPTILNLTQTGDYYFYNGVGKHCEAGQKLHITVGDKEGASGDLLPFQLFSTEDASTVTTTAATPISSPLLNAKHSSATSTTQNVGVVSASLLSFLLSLLI</sequence>
<evidence type="ECO:0000313" key="5">
    <source>
        <dbReference type="EMBL" id="GMN31724.1"/>
    </source>
</evidence>
<feature type="chain" id="PRO_5041671686" description="Phytocyanin domain-containing protein" evidence="3">
    <location>
        <begin position="20"/>
        <end position="187"/>
    </location>
</feature>
<evidence type="ECO:0000256" key="3">
    <source>
        <dbReference type="SAM" id="SignalP"/>
    </source>
</evidence>
<protein>
    <recommendedName>
        <fullName evidence="4">Phytocyanin domain-containing protein</fullName>
    </recommendedName>
</protein>
<dbReference type="GO" id="GO:0009055">
    <property type="term" value="F:electron transfer activity"/>
    <property type="evidence" value="ECO:0007669"/>
    <property type="project" value="InterPro"/>
</dbReference>
<dbReference type="InterPro" id="IPR003245">
    <property type="entry name" value="Phytocyanin_dom"/>
</dbReference>
<dbReference type="InterPro" id="IPR039391">
    <property type="entry name" value="Phytocyanin-like"/>
</dbReference>
<comment type="caution">
    <text evidence="5">The sequence shown here is derived from an EMBL/GenBank/DDBJ whole genome shotgun (WGS) entry which is preliminary data.</text>
</comment>
<name>A0AA87Z7N1_FICCA</name>
<dbReference type="Pfam" id="PF02298">
    <property type="entry name" value="Cu_bind_like"/>
    <property type="match status" value="1"/>
</dbReference>
<evidence type="ECO:0000313" key="6">
    <source>
        <dbReference type="Proteomes" id="UP001187192"/>
    </source>
</evidence>
<dbReference type="EMBL" id="BTGU01000003">
    <property type="protein sequence ID" value="GMN31724.1"/>
    <property type="molecule type" value="Genomic_DNA"/>
</dbReference>
<feature type="domain" description="Phytocyanin" evidence="4">
    <location>
        <begin position="20"/>
        <end position="122"/>
    </location>
</feature>
<dbReference type="InterPro" id="IPR008972">
    <property type="entry name" value="Cupredoxin"/>
</dbReference>
<evidence type="ECO:0000259" key="4">
    <source>
        <dbReference type="PROSITE" id="PS51485"/>
    </source>
</evidence>
<keyword evidence="6" id="KW-1185">Reference proteome</keyword>
<evidence type="ECO:0000256" key="1">
    <source>
        <dbReference type="ARBA" id="ARBA00023157"/>
    </source>
</evidence>
<gene>
    <name evidence="5" type="ORF">TIFTF001_003364</name>
</gene>
<proteinExistence type="predicted"/>
<keyword evidence="1" id="KW-1015">Disulfide bond</keyword>
<dbReference type="SUPFAM" id="SSF49503">
    <property type="entry name" value="Cupredoxins"/>
    <property type="match status" value="1"/>
</dbReference>
<dbReference type="GO" id="GO:0005886">
    <property type="term" value="C:plasma membrane"/>
    <property type="evidence" value="ECO:0007669"/>
    <property type="project" value="TreeGrafter"/>
</dbReference>
<dbReference type="Gene3D" id="2.60.40.420">
    <property type="entry name" value="Cupredoxins - blue copper proteins"/>
    <property type="match status" value="1"/>
</dbReference>
<dbReference type="FunFam" id="2.60.40.420:FF:000034">
    <property type="entry name" value="Cupredoxin superfamily protein"/>
    <property type="match status" value="1"/>
</dbReference>
<dbReference type="PANTHER" id="PTHR33021:SF264">
    <property type="entry name" value="OS05G0570900 PROTEIN"/>
    <property type="match status" value="1"/>
</dbReference>
<keyword evidence="2" id="KW-0325">Glycoprotein</keyword>
<reference evidence="5" key="1">
    <citation type="submission" date="2023-07" db="EMBL/GenBank/DDBJ databases">
        <title>draft genome sequence of fig (Ficus carica).</title>
        <authorList>
            <person name="Takahashi T."/>
            <person name="Nishimura K."/>
        </authorList>
    </citation>
    <scope>NUCLEOTIDE SEQUENCE</scope>
</reference>
<evidence type="ECO:0000256" key="2">
    <source>
        <dbReference type="ARBA" id="ARBA00023180"/>
    </source>
</evidence>
<dbReference type="AlphaFoldDB" id="A0AA87Z7N1"/>
<dbReference type="PROSITE" id="PS51485">
    <property type="entry name" value="PHYTOCYANIN"/>
    <property type="match status" value="1"/>
</dbReference>